<dbReference type="InterPro" id="IPR009061">
    <property type="entry name" value="DNA-bd_dom_put_sf"/>
</dbReference>
<evidence type="ECO:0000313" key="3">
    <source>
        <dbReference type="EMBL" id="ARD70578.1"/>
    </source>
</evidence>
<geneLocation type="plasmid" evidence="3">
    <name>pJB37</name>
</geneLocation>
<evidence type="ECO:0000259" key="2">
    <source>
        <dbReference type="Pfam" id="PF12728"/>
    </source>
</evidence>
<keyword evidence="3" id="KW-0614">Plasmid</keyword>
<dbReference type="Pfam" id="PF12728">
    <property type="entry name" value="HTH_17"/>
    <property type="match status" value="1"/>
</dbReference>
<sequence>MRVPLSGRVVWPGLMEVHPMRPAPSRPAAAAVTATSQPQRYLTNDEAADYLRLSPRTLEKQRVIGGGPKFRKFGRRVMYAVSDLDAWADQRSYEATSDPEYAERHAGDYRDGR</sequence>
<feature type="region of interest" description="Disordered" evidence="1">
    <location>
        <begin position="91"/>
        <end position="113"/>
    </location>
</feature>
<protein>
    <submittedName>
        <fullName evidence="3">Transcriptional regulator</fullName>
    </submittedName>
</protein>
<accession>A0A1V0M6R0</accession>
<dbReference type="SUPFAM" id="SSF46955">
    <property type="entry name" value="Putative DNA-binding domain"/>
    <property type="match status" value="1"/>
</dbReference>
<dbReference type="AlphaFoldDB" id="A0A1V0M6R0"/>
<organism evidence="3">
    <name type="scientific">Pseudomonas aeruginosa</name>
    <dbReference type="NCBI Taxonomy" id="287"/>
    <lineage>
        <taxon>Bacteria</taxon>
        <taxon>Pseudomonadati</taxon>
        <taxon>Pseudomonadota</taxon>
        <taxon>Gammaproteobacteria</taxon>
        <taxon>Pseudomonadales</taxon>
        <taxon>Pseudomonadaceae</taxon>
        <taxon>Pseudomonas</taxon>
    </lineage>
</organism>
<dbReference type="InterPro" id="IPR041657">
    <property type="entry name" value="HTH_17"/>
</dbReference>
<feature type="compositionally biased region" description="Basic and acidic residues" evidence="1">
    <location>
        <begin position="101"/>
        <end position="113"/>
    </location>
</feature>
<evidence type="ECO:0000256" key="1">
    <source>
        <dbReference type="SAM" id="MobiDB-lite"/>
    </source>
</evidence>
<reference evidence="3" key="1">
    <citation type="submission" date="2017-01" db="EMBL/GenBank/DDBJ databases">
        <title>Complete nucleotide sequence of an IncP-2 blaVIM-2-harboring megaplasmid from Pseudomonas aeruginosa.</title>
        <authorList>
            <person name="Botelho J."/>
            <person name="Grosso F."/>
            <person name="Mabrouk A."/>
            <person name="Peixe L."/>
        </authorList>
    </citation>
    <scope>NUCLEOTIDE SEQUENCE</scope>
    <source>
        <strain evidence="3">FFUP_PS_37</strain>
        <plasmid evidence="3">pJB37</plasmid>
    </source>
</reference>
<name>A0A1V0M6R0_PSEAI</name>
<proteinExistence type="predicted"/>
<feature type="domain" description="Helix-turn-helix" evidence="2">
    <location>
        <begin position="41"/>
        <end position="92"/>
    </location>
</feature>
<dbReference type="EMBL" id="KY494864">
    <property type="protein sequence ID" value="ARD70578.1"/>
    <property type="molecule type" value="Genomic_DNA"/>
</dbReference>